<evidence type="ECO:0000256" key="7">
    <source>
        <dbReference type="ARBA" id="ARBA00022729"/>
    </source>
</evidence>
<dbReference type="PANTHER" id="PTHR33619">
    <property type="entry name" value="POLYSACCHARIDE EXPORT PROTEIN GFCE-RELATED"/>
    <property type="match status" value="1"/>
</dbReference>
<dbReference type="GO" id="GO:0015288">
    <property type="term" value="F:porin activity"/>
    <property type="evidence" value="ECO:0007669"/>
    <property type="project" value="UniProtKB-KW"/>
</dbReference>
<evidence type="ECO:0000313" key="19">
    <source>
        <dbReference type="EMBL" id="CAB3758897.1"/>
    </source>
</evidence>
<feature type="compositionally biased region" description="Polar residues" evidence="15">
    <location>
        <begin position="79"/>
        <end position="88"/>
    </location>
</feature>
<evidence type="ECO:0000256" key="3">
    <source>
        <dbReference type="ARBA" id="ARBA00022448"/>
    </source>
</evidence>
<evidence type="ECO:0000256" key="12">
    <source>
        <dbReference type="ARBA" id="ARBA00023139"/>
    </source>
</evidence>
<reference evidence="19 20" key="1">
    <citation type="submission" date="2020-04" db="EMBL/GenBank/DDBJ databases">
        <authorList>
            <person name="De Canck E."/>
        </authorList>
    </citation>
    <scope>NUCLEOTIDE SEQUENCE [LARGE SCALE GENOMIC DNA]</scope>
    <source>
        <strain evidence="19 20">LMG 29542</strain>
    </source>
</reference>
<keyword evidence="14" id="KW-0449">Lipoprotein</keyword>
<keyword evidence="6 16" id="KW-0812">Transmembrane</keyword>
<keyword evidence="20" id="KW-1185">Reference proteome</keyword>
<dbReference type="AlphaFoldDB" id="A0A6J5DYX6"/>
<feature type="transmembrane region" description="Helical" evidence="16">
    <location>
        <begin position="49"/>
        <end position="71"/>
    </location>
</feature>
<evidence type="ECO:0000256" key="8">
    <source>
        <dbReference type="ARBA" id="ARBA00023047"/>
    </source>
</evidence>
<keyword evidence="10" id="KW-0626">Porin</keyword>
<evidence type="ECO:0000259" key="17">
    <source>
        <dbReference type="Pfam" id="PF02563"/>
    </source>
</evidence>
<protein>
    <recommendedName>
        <fullName evidence="21">Soluble ligand binding domain-containing protein</fullName>
    </recommendedName>
</protein>
<dbReference type="Proteomes" id="UP000494363">
    <property type="component" value="Unassembled WGS sequence"/>
</dbReference>
<keyword evidence="13" id="KW-0998">Cell outer membrane</keyword>
<evidence type="ECO:0000256" key="1">
    <source>
        <dbReference type="ARBA" id="ARBA00004571"/>
    </source>
</evidence>
<keyword evidence="11 16" id="KW-0472">Membrane</keyword>
<dbReference type="InterPro" id="IPR003715">
    <property type="entry name" value="Poly_export_N"/>
</dbReference>
<keyword evidence="16" id="KW-1133">Transmembrane helix</keyword>
<keyword evidence="9" id="KW-0406">Ion transport</keyword>
<keyword evidence="3" id="KW-0813">Transport</keyword>
<keyword evidence="8" id="KW-0625">Polysaccharide transport</keyword>
<evidence type="ECO:0000259" key="18">
    <source>
        <dbReference type="Pfam" id="PF22461"/>
    </source>
</evidence>
<dbReference type="Pfam" id="PF02563">
    <property type="entry name" value="Poly_export"/>
    <property type="match status" value="1"/>
</dbReference>
<evidence type="ECO:0000256" key="10">
    <source>
        <dbReference type="ARBA" id="ARBA00023114"/>
    </source>
</evidence>
<evidence type="ECO:0000256" key="6">
    <source>
        <dbReference type="ARBA" id="ARBA00022692"/>
    </source>
</evidence>
<evidence type="ECO:0000256" key="5">
    <source>
        <dbReference type="ARBA" id="ARBA00022597"/>
    </source>
</evidence>
<feature type="domain" description="SLBB" evidence="18">
    <location>
        <begin position="236"/>
        <end position="314"/>
    </location>
</feature>
<evidence type="ECO:0000256" key="13">
    <source>
        <dbReference type="ARBA" id="ARBA00023237"/>
    </source>
</evidence>
<dbReference type="GO" id="GO:0015159">
    <property type="term" value="F:polysaccharide transmembrane transporter activity"/>
    <property type="evidence" value="ECO:0007669"/>
    <property type="project" value="InterPro"/>
</dbReference>
<evidence type="ECO:0000256" key="9">
    <source>
        <dbReference type="ARBA" id="ARBA00023065"/>
    </source>
</evidence>
<feature type="region of interest" description="Disordered" evidence="15">
    <location>
        <begin position="79"/>
        <end position="104"/>
    </location>
</feature>
<dbReference type="GO" id="GO:0009279">
    <property type="term" value="C:cell outer membrane"/>
    <property type="evidence" value="ECO:0007669"/>
    <property type="project" value="UniProtKB-SubCell"/>
</dbReference>
<proteinExistence type="inferred from homology"/>
<evidence type="ECO:0000256" key="16">
    <source>
        <dbReference type="SAM" id="Phobius"/>
    </source>
</evidence>
<gene>
    <name evidence="19" type="ORF">LMG29542_03460</name>
</gene>
<dbReference type="InterPro" id="IPR054765">
    <property type="entry name" value="SLBB_dom"/>
</dbReference>
<dbReference type="Pfam" id="PF22461">
    <property type="entry name" value="SLBB_2"/>
    <property type="match status" value="2"/>
</dbReference>
<dbReference type="Gene3D" id="3.30.1950.10">
    <property type="entry name" value="wza like domain"/>
    <property type="match status" value="1"/>
</dbReference>
<comment type="similarity">
    <text evidence="2">Belongs to the BexD/CtrA/VexA family.</text>
</comment>
<dbReference type="Gene3D" id="3.10.560.10">
    <property type="entry name" value="Outer membrane lipoprotein wza domain like"/>
    <property type="match status" value="2"/>
</dbReference>
<organism evidence="19 20">
    <name type="scientific">Paraburkholderia humisilvae</name>
    <dbReference type="NCBI Taxonomy" id="627669"/>
    <lineage>
        <taxon>Bacteria</taxon>
        <taxon>Pseudomonadati</taxon>
        <taxon>Pseudomonadota</taxon>
        <taxon>Betaproteobacteria</taxon>
        <taxon>Burkholderiales</taxon>
        <taxon>Burkholderiaceae</taxon>
        <taxon>Paraburkholderia</taxon>
    </lineage>
</organism>
<dbReference type="InterPro" id="IPR049712">
    <property type="entry name" value="Poly_export"/>
</dbReference>
<comment type="subcellular location">
    <subcellularLocation>
        <location evidence="1">Cell outer membrane</location>
        <topology evidence="1">Multi-pass membrane protein</topology>
    </subcellularLocation>
</comment>
<sequence>MGRTMLHSESSFASPVKAAQCGESLADTTSSAVAAHGRRGAIVKSLRRHLALVTGAAIVTVLTGCAMAPGMSYSSRVSGAGTIQSDPLASTRPGAPKADGMDALPPNSLVEINGELISKQEAERPKGIPTGVTALFAKPAPYALGPGDILSIIVWDHPELNMPEATGSGGQDATGSNSVVSGYTIDSGGKVQYAYIGPVKLAGLTEMEARDLMTTKLSKYIRNPQVTLRITAYRSKRVYVDGEVRNPGLQTLNDMTMTLPEAINRAGGFTTNGDRSQIAVTRSDETVVVNIPDLIAKGTNPNNIVLRDGDLVRVFSSNDSKISVLGEVEHPGSFVLNNGRMSLSQALGDAGGVNQSSGDASQIFVVRNRESGQPTVFHLDASSPTAMATADSFDLKPDDVVFVDASALVRWARVIGLILPSTQAAATSRALGY</sequence>
<dbReference type="GO" id="GO:0006811">
    <property type="term" value="P:monoatomic ion transport"/>
    <property type="evidence" value="ECO:0007669"/>
    <property type="project" value="UniProtKB-KW"/>
</dbReference>
<evidence type="ECO:0000313" key="20">
    <source>
        <dbReference type="Proteomes" id="UP000494363"/>
    </source>
</evidence>
<feature type="domain" description="Polysaccharide export protein N-terminal" evidence="17">
    <location>
        <begin position="138"/>
        <end position="230"/>
    </location>
</feature>
<keyword evidence="5" id="KW-0762">Sugar transport</keyword>
<feature type="domain" description="SLBB" evidence="18">
    <location>
        <begin position="321"/>
        <end position="403"/>
    </location>
</feature>
<dbReference type="EMBL" id="CADIKH010000014">
    <property type="protein sequence ID" value="CAB3758897.1"/>
    <property type="molecule type" value="Genomic_DNA"/>
</dbReference>
<accession>A0A6J5DYX6</accession>
<keyword evidence="12" id="KW-0564">Palmitate</keyword>
<evidence type="ECO:0000256" key="11">
    <source>
        <dbReference type="ARBA" id="ARBA00023136"/>
    </source>
</evidence>
<keyword evidence="4" id="KW-1134">Transmembrane beta strand</keyword>
<dbReference type="GO" id="GO:0046930">
    <property type="term" value="C:pore complex"/>
    <property type="evidence" value="ECO:0007669"/>
    <property type="project" value="UniProtKB-KW"/>
</dbReference>
<evidence type="ECO:0000256" key="4">
    <source>
        <dbReference type="ARBA" id="ARBA00022452"/>
    </source>
</evidence>
<name>A0A6J5DYX6_9BURK</name>
<evidence type="ECO:0000256" key="2">
    <source>
        <dbReference type="ARBA" id="ARBA00009450"/>
    </source>
</evidence>
<evidence type="ECO:0008006" key="21">
    <source>
        <dbReference type="Google" id="ProtNLM"/>
    </source>
</evidence>
<evidence type="ECO:0000256" key="14">
    <source>
        <dbReference type="ARBA" id="ARBA00023288"/>
    </source>
</evidence>
<evidence type="ECO:0000256" key="15">
    <source>
        <dbReference type="SAM" id="MobiDB-lite"/>
    </source>
</evidence>
<keyword evidence="7" id="KW-0732">Signal</keyword>
<dbReference type="PANTHER" id="PTHR33619:SF3">
    <property type="entry name" value="POLYSACCHARIDE EXPORT PROTEIN GFCE-RELATED"/>
    <property type="match status" value="1"/>
</dbReference>